<name>A0A3P7JGF4_STRVU</name>
<dbReference type="OrthoDB" id="10031169at2759"/>
<dbReference type="AlphaFoldDB" id="A0A3P7JGF4"/>
<dbReference type="GO" id="GO:0005737">
    <property type="term" value="C:cytoplasm"/>
    <property type="evidence" value="ECO:0007669"/>
    <property type="project" value="TreeGrafter"/>
</dbReference>
<dbReference type="GO" id="GO:0070006">
    <property type="term" value="F:metalloaminopeptidase activity"/>
    <property type="evidence" value="ECO:0007669"/>
    <property type="project" value="TreeGrafter"/>
</dbReference>
<dbReference type="Pfam" id="PF01433">
    <property type="entry name" value="Peptidase_M1"/>
    <property type="match status" value="1"/>
</dbReference>
<protein>
    <recommendedName>
        <fullName evidence="1">Peptidase M1 membrane alanine aminopeptidase domain-containing protein</fullName>
    </recommendedName>
</protein>
<dbReference type="EMBL" id="UYYB01117953">
    <property type="protein sequence ID" value="VDM82496.1"/>
    <property type="molecule type" value="Genomic_DNA"/>
</dbReference>
<dbReference type="GO" id="GO:0016020">
    <property type="term" value="C:membrane"/>
    <property type="evidence" value="ECO:0007669"/>
    <property type="project" value="TreeGrafter"/>
</dbReference>
<gene>
    <name evidence="2" type="ORF">SVUK_LOCUS17494</name>
</gene>
<accession>A0A3P7JGF4</accession>
<evidence type="ECO:0000313" key="3">
    <source>
        <dbReference type="Proteomes" id="UP000270094"/>
    </source>
</evidence>
<dbReference type="PANTHER" id="PTHR11533">
    <property type="entry name" value="PROTEASE M1 ZINC METALLOPROTEASE"/>
    <property type="match status" value="1"/>
</dbReference>
<dbReference type="GO" id="GO:0006508">
    <property type="term" value="P:proteolysis"/>
    <property type="evidence" value="ECO:0007669"/>
    <property type="project" value="TreeGrafter"/>
</dbReference>
<dbReference type="GO" id="GO:0005615">
    <property type="term" value="C:extracellular space"/>
    <property type="evidence" value="ECO:0007669"/>
    <property type="project" value="TreeGrafter"/>
</dbReference>
<evidence type="ECO:0000259" key="1">
    <source>
        <dbReference type="Pfam" id="PF01433"/>
    </source>
</evidence>
<dbReference type="GO" id="GO:0008270">
    <property type="term" value="F:zinc ion binding"/>
    <property type="evidence" value="ECO:0007669"/>
    <property type="project" value="InterPro"/>
</dbReference>
<reference evidence="2 3" key="1">
    <citation type="submission" date="2018-11" db="EMBL/GenBank/DDBJ databases">
        <authorList>
            <consortium name="Pathogen Informatics"/>
        </authorList>
    </citation>
    <scope>NUCLEOTIDE SEQUENCE [LARGE SCALE GENOMIC DNA]</scope>
</reference>
<dbReference type="GO" id="GO:0043171">
    <property type="term" value="P:peptide catabolic process"/>
    <property type="evidence" value="ECO:0007669"/>
    <property type="project" value="TreeGrafter"/>
</dbReference>
<sequence length="100" mass="11310">MKWWEDLWLNEGFASYVEFLGADVISDNHMRMKEYFILDALTKGLMRDSVSSHPLSFKIDKASEVEEAFDPISYDKGGSVLRMIAAIIGEENFNKGVAVS</sequence>
<keyword evidence="3" id="KW-1185">Reference proteome</keyword>
<organism evidence="2 3">
    <name type="scientific">Strongylus vulgaris</name>
    <name type="common">Blood worm</name>
    <dbReference type="NCBI Taxonomy" id="40348"/>
    <lineage>
        <taxon>Eukaryota</taxon>
        <taxon>Metazoa</taxon>
        <taxon>Ecdysozoa</taxon>
        <taxon>Nematoda</taxon>
        <taxon>Chromadorea</taxon>
        <taxon>Rhabditida</taxon>
        <taxon>Rhabditina</taxon>
        <taxon>Rhabditomorpha</taxon>
        <taxon>Strongyloidea</taxon>
        <taxon>Strongylidae</taxon>
        <taxon>Strongylus</taxon>
    </lineage>
</organism>
<feature type="domain" description="Peptidase M1 membrane alanine aminopeptidase" evidence="1">
    <location>
        <begin position="1"/>
        <end position="98"/>
    </location>
</feature>
<dbReference type="InterPro" id="IPR050344">
    <property type="entry name" value="Peptidase_M1_aminopeptidases"/>
</dbReference>
<dbReference type="InterPro" id="IPR014782">
    <property type="entry name" value="Peptidase_M1_dom"/>
</dbReference>
<dbReference type="PANTHER" id="PTHR11533:SF301">
    <property type="entry name" value="AMINOPEPTIDASE"/>
    <property type="match status" value="1"/>
</dbReference>
<dbReference type="InterPro" id="IPR027268">
    <property type="entry name" value="Peptidase_M4/M1_CTD_sf"/>
</dbReference>
<evidence type="ECO:0000313" key="2">
    <source>
        <dbReference type="EMBL" id="VDM82496.1"/>
    </source>
</evidence>
<dbReference type="Gene3D" id="1.10.390.10">
    <property type="entry name" value="Neutral Protease Domain 2"/>
    <property type="match status" value="1"/>
</dbReference>
<proteinExistence type="predicted"/>
<dbReference type="GO" id="GO:0042277">
    <property type="term" value="F:peptide binding"/>
    <property type="evidence" value="ECO:0007669"/>
    <property type="project" value="TreeGrafter"/>
</dbReference>
<dbReference type="Proteomes" id="UP000270094">
    <property type="component" value="Unassembled WGS sequence"/>
</dbReference>
<dbReference type="SUPFAM" id="SSF55486">
    <property type="entry name" value="Metalloproteases ('zincins'), catalytic domain"/>
    <property type="match status" value="1"/>
</dbReference>